<feature type="region of interest" description="Disordered" evidence="1">
    <location>
        <begin position="68"/>
        <end position="89"/>
    </location>
</feature>
<keyword evidence="2" id="KW-0472">Membrane</keyword>
<evidence type="ECO:0000256" key="1">
    <source>
        <dbReference type="SAM" id="MobiDB-lite"/>
    </source>
</evidence>
<gene>
    <name evidence="3" type="ORF">SDC9_89048</name>
</gene>
<sequence>MTALYIALVLLAIIIILLLLDVGIIFELDGDFSVRFRISAFTLSFKNAVKIINKFSEKKKKKAAVTKIKKKKPARGSVKPRPPKKKKTPRDVFGFIKMLTKITAAASESLFKRIRIKLYYLSFRCAAAEAQSTAEMYAAASSAIFGLLEILDRFLHFKYNPDLVFIFPDFTSEKPEFAFKIQIVIKPIHLFSVAFSLLKAYIKRKDKPQNERNTVKASD</sequence>
<dbReference type="EMBL" id="VSSQ01009711">
    <property type="protein sequence ID" value="MPM42383.1"/>
    <property type="molecule type" value="Genomic_DNA"/>
</dbReference>
<evidence type="ECO:0008006" key="4">
    <source>
        <dbReference type="Google" id="ProtNLM"/>
    </source>
</evidence>
<keyword evidence="2" id="KW-0812">Transmembrane</keyword>
<accession>A0A644ZUP8</accession>
<reference evidence="3" key="1">
    <citation type="submission" date="2019-08" db="EMBL/GenBank/DDBJ databases">
        <authorList>
            <person name="Kucharzyk K."/>
            <person name="Murdoch R.W."/>
            <person name="Higgins S."/>
            <person name="Loffler F."/>
        </authorList>
    </citation>
    <scope>NUCLEOTIDE SEQUENCE</scope>
</reference>
<evidence type="ECO:0000256" key="2">
    <source>
        <dbReference type="SAM" id="Phobius"/>
    </source>
</evidence>
<dbReference type="AlphaFoldDB" id="A0A644ZUP8"/>
<keyword evidence="2" id="KW-1133">Transmembrane helix</keyword>
<feature type="transmembrane region" description="Helical" evidence="2">
    <location>
        <begin position="6"/>
        <end position="28"/>
    </location>
</feature>
<name>A0A644ZUP8_9ZZZZ</name>
<organism evidence="3">
    <name type="scientific">bioreactor metagenome</name>
    <dbReference type="NCBI Taxonomy" id="1076179"/>
    <lineage>
        <taxon>unclassified sequences</taxon>
        <taxon>metagenomes</taxon>
        <taxon>ecological metagenomes</taxon>
    </lineage>
</organism>
<protein>
    <recommendedName>
        <fullName evidence="4">DUF2953 domain-containing protein</fullName>
    </recommendedName>
</protein>
<proteinExistence type="predicted"/>
<comment type="caution">
    <text evidence="3">The sequence shown here is derived from an EMBL/GenBank/DDBJ whole genome shotgun (WGS) entry which is preliminary data.</text>
</comment>
<evidence type="ECO:0000313" key="3">
    <source>
        <dbReference type="EMBL" id="MPM42383.1"/>
    </source>
</evidence>